<organism evidence="2 3">
    <name type="scientific">Phaeosphaeria nodorum (strain SN15 / ATCC MYA-4574 / FGSC 10173)</name>
    <name type="common">Glume blotch fungus</name>
    <name type="synonym">Parastagonospora nodorum</name>
    <dbReference type="NCBI Taxonomy" id="321614"/>
    <lineage>
        <taxon>Eukaryota</taxon>
        <taxon>Fungi</taxon>
        <taxon>Dikarya</taxon>
        <taxon>Ascomycota</taxon>
        <taxon>Pezizomycotina</taxon>
        <taxon>Dothideomycetes</taxon>
        <taxon>Pleosporomycetidae</taxon>
        <taxon>Pleosporales</taxon>
        <taxon>Pleosporineae</taxon>
        <taxon>Phaeosphaeriaceae</taxon>
        <taxon>Parastagonospora</taxon>
    </lineage>
</organism>
<accession>A0A7U2F1T8</accession>
<feature type="compositionally biased region" description="Low complexity" evidence="1">
    <location>
        <begin position="18"/>
        <end position="29"/>
    </location>
</feature>
<protein>
    <submittedName>
        <fullName evidence="2">Uncharacterized protein</fullName>
    </submittedName>
</protein>
<evidence type="ECO:0000313" key="2">
    <source>
        <dbReference type="EMBL" id="QRC97150.1"/>
    </source>
</evidence>
<sequence>MSLLPDSSITPRAQQVDTSSASSLPFSSSTSPLFALPKHGISLLPGNRDRPPHFSARGPNVWIQPAEEDSPKGGFNQLRFTCHQLYHETAGTEIKFNEIYVYGEPEAAGPAQLFSEFLTCCANKKDAWFQDVALCLNDGIDGVWIEQKDHMIPIAMLCRSQGHTNVRYMLRALDIRDGGLGWILKVGLYLELAFREKDLRSSVIKHSELDSLVDEMEDAAGLDWFSDPERLTLGSLPNFRFLPFDARSWPTHIDDVELKTLISPWTDVLDEDFCIPLLKRWTNEGI</sequence>
<feature type="region of interest" description="Disordered" evidence="1">
    <location>
        <begin position="1"/>
        <end position="29"/>
    </location>
</feature>
<dbReference type="RefSeq" id="XP_001804175.1">
    <property type="nucleotide sequence ID" value="XM_001804123.1"/>
</dbReference>
<reference evidence="3" key="1">
    <citation type="journal article" date="2021" name="BMC Genomics">
        <title>Chromosome-level genome assembly and manually-curated proteome of model necrotroph Parastagonospora nodorum Sn15 reveals a genome-wide trove of candidate effector homologs, and redundancy of virulence-related functions within an accessory chromosome.</title>
        <authorList>
            <person name="Bertazzoni S."/>
            <person name="Jones D.A.B."/>
            <person name="Phan H.T."/>
            <person name="Tan K.-C."/>
            <person name="Hane J.K."/>
        </authorList>
    </citation>
    <scope>NUCLEOTIDE SEQUENCE [LARGE SCALE GENOMIC DNA]</scope>
    <source>
        <strain evidence="3">SN15 / ATCC MYA-4574 / FGSC 10173)</strain>
    </source>
</reference>
<dbReference type="EMBL" id="CP069029">
    <property type="protein sequence ID" value="QRC97150.1"/>
    <property type="molecule type" value="Genomic_DNA"/>
</dbReference>
<dbReference type="AlphaFoldDB" id="A0A7U2F1T8"/>
<proteinExistence type="predicted"/>
<feature type="compositionally biased region" description="Polar residues" evidence="1">
    <location>
        <begin position="1"/>
        <end position="17"/>
    </location>
</feature>
<dbReference type="Proteomes" id="UP000663193">
    <property type="component" value="Chromosome 7"/>
</dbReference>
<dbReference type="VEuPathDB" id="FungiDB:JI435_139750"/>
<name>A0A7U2F1T8_PHANO</name>
<keyword evidence="3" id="KW-1185">Reference proteome</keyword>
<evidence type="ECO:0000256" key="1">
    <source>
        <dbReference type="SAM" id="MobiDB-lite"/>
    </source>
</evidence>
<dbReference type="OrthoDB" id="4790878at2759"/>
<dbReference type="KEGG" id="pno:SNOG_13975"/>
<evidence type="ECO:0000313" key="3">
    <source>
        <dbReference type="Proteomes" id="UP000663193"/>
    </source>
</evidence>
<gene>
    <name evidence="2" type="ORF">JI435_139750</name>
</gene>